<name>A0A2T4MWK0_AERVE</name>
<dbReference type="EMBL" id="PZKL01000045">
    <property type="protein sequence ID" value="PTH78969.1"/>
    <property type="molecule type" value="Genomic_DNA"/>
</dbReference>
<dbReference type="AlphaFoldDB" id="A0A2T4MWK0"/>
<gene>
    <name evidence="1" type="ORF">DAA48_21255</name>
</gene>
<organism evidence="1 2">
    <name type="scientific">Aeromonas veronii</name>
    <dbReference type="NCBI Taxonomy" id="654"/>
    <lineage>
        <taxon>Bacteria</taxon>
        <taxon>Pseudomonadati</taxon>
        <taxon>Pseudomonadota</taxon>
        <taxon>Gammaproteobacteria</taxon>
        <taxon>Aeromonadales</taxon>
        <taxon>Aeromonadaceae</taxon>
        <taxon>Aeromonas</taxon>
    </lineage>
</organism>
<sequence length="168" mass="19012">MPKVKEREYQTAFVSDDSEVKIFHSAEKLGGAFLARVSLECQVAEDAGKKCLASNVVIAPTRHIAKKASEAAASIVVCELEKRFEDERKYVLFFYNKSSNVKVPVALGRFCYIRVILESMELTFKKFPHIAKHYGLGYTDKNVDKFPMSMSDEEKKEHGNLLQLLSLT</sequence>
<evidence type="ECO:0000313" key="2">
    <source>
        <dbReference type="Proteomes" id="UP000241986"/>
    </source>
</evidence>
<evidence type="ECO:0000313" key="1">
    <source>
        <dbReference type="EMBL" id="PTH78969.1"/>
    </source>
</evidence>
<dbReference type="RefSeq" id="WP_107684594.1">
    <property type="nucleotide sequence ID" value="NZ_PZKL01000045.1"/>
</dbReference>
<reference evidence="1 2" key="1">
    <citation type="submission" date="2018-03" db="EMBL/GenBank/DDBJ databases">
        <title>Aeromonas veronii whole genome sequencing and analysis.</title>
        <authorList>
            <person name="Xie H."/>
            <person name="Liu T."/>
            <person name="Wang K."/>
        </authorList>
    </citation>
    <scope>NUCLEOTIDE SEQUENCE [LARGE SCALE GENOMIC DNA]</scope>
    <source>
        <strain evidence="1 2">XH.VA.1</strain>
    </source>
</reference>
<comment type="caution">
    <text evidence="1">The sequence shown here is derived from an EMBL/GenBank/DDBJ whole genome shotgun (WGS) entry which is preliminary data.</text>
</comment>
<accession>A0A2T4MWK0</accession>
<proteinExistence type="predicted"/>
<dbReference type="Proteomes" id="UP000241986">
    <property type="component" value="Unassembled WGS sequence"/>
</dbReference>
<protein>
    <submittedName>
        <fullName evidence="1">Uncharacterized protein</fullName>
    </submittedName>
</protein>